<dbReference type="Ensembl" id="ENSSRHT00000105909.1">
    <property type="protein sequence ID" value="ENSSRHP00000103138.1"/>
    <property type="gene ID" value="ENSSRHG00000050443.1"/>
</dbReference>
<dbReference type="FunFam" id="2.60.40.150:FF:000045">
    <property type="entry name" value="Dedicator of cytokinesis protein 4"/>
    <property type="match status" value="1"/>
</dbReference>
<dbReference type="Gene3D" id="1.20.58.740">
    <property type="match status" value="1"/>
</dbReference>
<protein>
    <submittedName>
        <fullName evidence="7">Dedicator of cytokinesis protein 4-like</fullName>
    </submittedName>
</protein>
<dbReference type="GO" id="GO:0005886">
    <property type="term" value="C:plasma membrane"/>
    <property type="evidence" value="ECO:0007669"/>
    <property type="project" value="TreeGrafter"/>
</dbReference>
<dbReference type="InterPro" id="IPR043162">
    <property type="entry name" value="DOCK_C_lobe_C"/>
</dbReference>
<reference evidence="7" key="2">
    <citation type="submission" date="2025-09" db="UniProtKB">
        <authorList>
            <consortium name="Ensembl"/>
        </authorList>
    </citation>
    <scope>IDENTIFICATION</scope>
</reference>
<evidence type="ECO:0000313" key="7">
    <source>
        <dbReference type="Ensembl" id="ENSSRHP00000103138.1"/>
    </source>
</evidence>
<dbReference type="Pfam" id="PF14429">
    <property type="entry name" value="DOCK-C2"/>
    <property type="match status" value="1"/>
</dbReference>
<dbReference type="InterPro" id="IPR037811">
    <property type="entry name" value="C2_Dock-B"/>
</dbReference>
<reference evidence="7" key="1">
    <citation type="submission" date="2025-08" db="UniProtKB">
        <authorList>
            <consortium name="Ensembl"/>
        </authorList>
    </citation>
    <scope>IDENTIFICATION</scope>
</reference>
<dbReference type="GO" id="GO:0005085">
    <property type="term" value="F:guanyl-nucleotide exchange factor activity"/>
    <property type="evidence" value="ECO:0007669"/>
    <property type="project" value="InterPro"/>
</dbReference>
<dbReference type="InterPro" id="IPR042455">
    <property type="entry name" value="DOCK_N_sub1"/>
</dbReference>
<dbReference type="Gene3D" id="1.25.40.410">
    <property type="match status" value="1"/>
</dbReference>
<dbReference type="InterPro" id="IPR027357">
    <property type="entry name" value="DOCKER_dom"/>
</dbReference>
<dbReference type="CDD" id="cd08695">
    <property type="entry name" value="C2_Dock-B"/>
    <property type="match status" value="1"/>
</dbReference>
<dbReference type="GO" id="GO:0031267">
    <property type="term" value="F:small GTPase binding"/>
    <property type="evidence" value="ECO:0007669"/>
    <property type="project" value="TreeGrafter"/>
</dbReference>
<evidence type="ECO:0000259" key="5">
    <source>
        <dbReference type="PROSITE" id="PS51650"/>
    </source>
</evidence>
<dbReference type="InterPro" id="IPR035892">
    <property type="entry name" value="C2_domain_sf"/>
</dbReference>
<comment type="similarity">
    <text evidence="4">Belongs to the DOCK family.</text>
</comment>
<keyword evidence="8" id="KW-1185">Reference proteome</keyword>
<dbReference type="FunFam" id="1.20.1270.350:FF:000001">
    <property type="entry name" value="dedicator of cytokinesis protein 4"/>
    <property type="match status" value="1"/>
</dbReference>
<evidence type="ECO:0000256" key="3">
    <source>
        <dbReference type="ARBA" id="ARBA00022553"/>
    </source>
</evidence>
<dbReference type="GO" id="GO:0060326">
    <property type="term" value="P:cell chemotaxis"/>
    <property type="evidence" value="ECO:0007669"/>
    <property type="project" value="TreeGrafter"/>
</dbReference>
<evidence type="ECO:0000313" key="8">
    <source>
        <dbReference type="Proteomes" id="UP000472270"/>
    </source>
</evidence>
<accession>A0A673NCM3</accession>
<dbReference type="InterPro" id="IPR026791">
    <property type="entry name" value="DOCK"/>
</dbReference>
<comment type="subcellular location">
    <subcellularLocation>
        <location evidence="1">Cytoplasm</location>
    </subcellularLocation>
</comment>
<dbReference type="InterPro" id="IPR056372">
    <property type="entry name" value="TPR_DOCK"/>
</dbReference>
<dbReference type="PROSITE" id="PS51651">
    <property type="entry name" value="DOCKER"/>
    <property type="match status" value="1"/>
</dbReference>
<dbReference type="InterPro" id="IPR027007">
    <property type="entry name" value="C2_DOCK-type_domain"/>
</dbReference>
<sequence>ICFRGTVQHGLPLEIGDTVQILEKCEGVSHICCAVCRPHLTHRQFETVVPTEDSVITEMTSTLRDWGAMWKQLFVKNEGDLFHRLWHVMNEILDLRRQVLVGHLTHDRMRDVKQHITARLDWGNEQLGLDLVPRREFSMVDPDEISVTELYRLVRLFSCLISLVHFLFYSERFFVKLNKNGLPKFPEKTERQCTLFVDLGSGDLRKDVYIVVHIIRIGRMGAGEKKNTCNVQYRRPFGCAVVSIADLLTADSKDDHLLKVYACNTESDWSQIHDNIIKKVNSRYNLSGSNTGLAVALQLLHGDIEQLRREYMVLFTRGVSITKKLGFSDVIMPGEMRNDLYITLEKGEFEKGGKSVARNVEVTVYAIDADGQILKGFVAVGSGEPGGDEYHTFVLYHNNSPRWAELIKLPIPVDMFRGSHVRFEFRHCSTKDKGEKKLFGFSFVPLMQEDGRTLPDGTHELIVHKCEENANLQDCARYLKLPFSKSNLPGNNQTMKGTKESLWITSFLCSTKLTQNGDMLDLLKWRAHPERISDSLSKLKEIDGSEIVKFLQDTLDTLFGILDESSQRYALKVFDCLVHIINLLQDSKFQHFKPVMDTYIESHFAGALSYRDLIKVLKWYVDRIIEADHQEHIQQVLKATEYIFKYIIQSRRLFALATGGQNEEEFRCCMHELFMSLRFFLSQENKGSRPITQTQAVFLQSFPAVYGELLKLFTVREVATFVRETLGSLPTVSQADCPLERQSAQCLCVFLSESRCILLLVVLRLLQAHMQEQRDLVMCAHILTCMLSLLKKDDKEPAVSEEVDLIVESVLGVLLRTILEIANRPQPAGPTLRPQVQDDFLLHIFTVFRILIRPEMFPKDWAVMRLVTNNIIITTVLYLSDALRKNFLNDKFDYKVWDSYFCLSVIFINQPCLQLETFSASKRKKILEKYGDMRVMMGCEIFSMWQNLGEHKLNFIPAMIGPFLEVTLVPQPDLRNVMIPIFHDMMDWEQRRSGNFKQVEAKLIDKLDSLMSEGKGDETYRELFNSIIPLFGPYPSLLKKIERETWRESGISLIATVTRLMERLLDYRDCMKLGEVDGKKIGCTVSLLNFYKTELNKEEMYIRYIHKLYDLHLKAQNYTEASYTLLLYDELLEWSERPLREFLSYPMQSEWQRKEYLHLTIIQNFDRGKCWENGIILCRELADQYESYYDYRNLSKMRMMEASFYDKIMDQQRLEPEFFRVGFYGKKFPFFLRNKEFVCRGHDYERLEAFQQRMLNEFPHAIAMQHANQPDQTIYQAEAQCILQTSLLFSERTHLHTRVLYLHFFFFEELFSCISLWVERTTLTLVQSLPGISRWFEVERRELVEVSPLENAIEVIENKNLQLRTLITQCQTRQMQNINPLTMCLNGVIDAAVNGGLARYQEVMMEASFYDKIMDQQRLEPEFFRVGFYGKKFPFFLRVCVILTSCSIPDVTVSISEVHLVSVLTRMCVYVCVLYRIRSLCAVVMTTSVWRRSSSACSMSSLMPSQCNTPTSLTRPSTRLKPNVSSRHLFSFPNAHTCTPESYTCTFFFLKSCSLALCSYCPSSFNSCQFALTN</sequence>
<dbReference type="Gene3D" id="2.60.40.150">
    <property type="entry name" value="C2 domain"/>
    <property type="match status" value="1"/>
</dbReference>
<dbReference type="FunFam" id="1.25.40.410:FF:000003">
    <property type="entry name" value="Dedicator of cytokinesis protein 4"/>
    <property type="match status" value="1"/>
</dbReference>
<dbReference type="Pfam" id="PF23554">
    <property type="entry name" value="TPR_DOCK"/>
    <property type="match status" value="2"/>
</dbReference>
<dbReference type="PANTHER" id="PTHR45653">
    <property type="entry name" value="DEDICATOR OF CYTOKINESIS"/>
    <property type="match status" value="1"/>
</dbReference>
<name>A0A673NCM3_9TELE</name>
<dbReference type="InterPro" id="IPR032376">
    <property type="entry name" value="DOCK_N"/>
</dbReference>
<gene>
    <name evidence="7" type="primary">LOC107725897</name>
</gene>
<dbReference type="PROSITE" id="PS51650">
    <property type="entry name" value="C2_DOCK"/>
    <property type="match status" value="1"/>
</dbReference>
<keyword evidence="3" id="KW-0597">Phosphoprotein</keyword>
<evidence type="ECO:0000259" key="6">
    <source>
        <dbReference type="PROSITE" id="PS51651"/>
    </source>
</evidence>
<evidence type="ECO:0000256" key="4">
    <source>
        <dbReference type="PROSITE-ProRule" id="PRU00983"/>
    </source>
</evidence>
<evidence type="ECO:0000256" key="1">
    <source>
        <dbReference type="ARBA" id="ARBA00004496"/>
    </source>
</evidence>
<dbReference type="Pfam" id="PF16172">
    <property type="entry name" value="DOCK_N"/>
    <property type="match status" value="1"/>
</dbReference>
<dbReference type="InterPro" id="IPR043161">
    <property type="entry name" value="DOCK_C_lobe_A"/>
</dbReference>
<dbReference type="GO" id="GO:0007264">
    <property type="term" value="P:small GTPase-mediated signal transduction"/>
    <property type="evidence" value="ECO:0007669"/>
    <property type="project" value="InterPro"/>
</dbReference>
<keyword evidence="2" id="KW-0963">Cytoplasm</keyword>
<dbReference type="Proteomes" id="UP000472270">
    <property type="component" value="Unassembled WGS sequence"/>
</dbReference>
<dbReference type="Gene3D" id="1.20.1270.350">
    <property type="entry name" value="Dedicator of cytokinesis N-terminal subdomain"/>
    <property type="match status" value="1"/>
</dbReference>
<organism evidence="7 8">
    <name type="scientific">Sinocyclocheilus rhinocerous</name>
    <dbReference type="NCBI Taxonomy" id="307959"/>
    <lineage>
        <taxon>Eukaryota</taxon>
        <taxon>Metazoa</taxon>
        <taxon>Chordata</taxon>
        <taxon>Craniata</taxon>
        <taxon>Vertebrata</taxon>
        <taxon>Euteleostomi</taxon>
        <taxon>Actinopterygii</taxon>
        <taxon>Neopterygii</taxon>
        <taxon>Teleostei</taxon>
        <taxon>Ostariophysi</taxon>
        <taxon>Cypriniformes</taxon>
        <taxon>Cyprinidae</taxon>
        <taxon>Cyprininae</taxon>
        <taxon>Sinocyclocheilus</taxon>
    </lineage>
</organism>
<proteinExistence type="inferred from homology"/>
<feature type="domain" description="DOCKER" evidence="6">
    <location>
        <begin position="1092"/>
        <end position="1480"/>
    </location>
</feature>
<dbReference type="GO" id="GO:0005737">
    <property type="term" value="C:cytoplasm"/>
    <property type="evidence" value="ECO:0007669"/>
    <property type="project" value="UniProtKB-SubCell"/>
</dbReference>
<evidence type="ECO:0000256" key="2">
    <source>
        <dbReference type="ARBA" id="ARBA00022490"/>
    </source>
</evidence>
<dbReference type="PANTHER" id="PTHR45653:SF7">
    <property type="entry name" value="DEDICATOR OF CYTOKINESIS PROTEIN 4"/>
    <property type="match status" value="1"/>
</dbReference>
<feature type="domain" description="C2 DOCK-type" evidence="5">
    <location>
        <begin position="337"/>
        <end position="509"/>
    </location>
</feature>